<keyword evidence="1" id="KW-0493">Microtubule</keyword>
<evidence type="ECO:0000256" key="3">
    <source>
        <dbReference type="SAM" id="SignalP"/>
    </source>
</evidence>
<dbReference type="GO" id="GO:0045505">
    <property type="term" value="F:dynein intermediate chain binding"/>
    <property type="evidence" value="ECO:0007669"/>
    <property type="project" value="TreeGrafter"/>
</dbReference>
<evidence type="ECO:0000256" key="2">
    <source>
        <dbReference type="SAM" id="MobiDB-lite"/>
    </source>
</evidence>
<protein>
    <recommendedName>
        <fullName evidence="1">Dynein light chain</fullName>
    </recommendedName>
</protein>
<keyword evidence="1" id="KW-0243">Dynein</keyword>
<reference evidence="4" key="1">
    <citation type="submission" date="2021-02" db="EMBL/GenBank/DDBJ databases">
        <authorList>
            <person name="Nowell W R."/>
        </authorList>
    </citation>
    <scope>NUCLEOTIDE SEQUENCE</scope>
</reference>
<evidence type="ECO:0000256" key="1">
    <source>
        <dbReference type="RuleBase" id="RU365010"/>
    </source>
</evidence>
<keyword evidence="3" id="KW-0732">Signal</keyword>
<evidence type="ECO:0000313" key="5">
    <source>
        <dbReference type="EMBL" id="CAF4242618.1"/>
    </source>
</evidence>
<dbReference type="AlphaFoldDB" id="A0A8S2FGG7"/>
<dbReference type="SUPFAM" id="SSF54648">
    <property type="entry name" value="DLC"/>
    <property type="match status" value="1"/>
</dbReference>
<sequence>MHTSYLVVLFLLCCCSIECWFFKSTSTTTTTTTTAGTTLPPSTQSSIFSSPSLSSEVKIHRTDMVNSMQQDALSIGQKALRLYGPYAVGARSRISRHIQDEFNTKYPKGWQTIIGKDFGALGITAQPNYYILFQVDRVMILLFKPLC</sequence>
<dbReference type="InterPro" id="IPR001372">
    <property type="entry name" value="Dynein_light_chain_typ-1/2"/>
</dbReference>
<comment type="caution">
    <text evidence="4">The sequence shown here is derived from an EMBL/GenBank/DDBJ whole genome shotgun (WGS) entry which is preliminary data.</text>
</comment>
<comment type="subcellular location">
    <subcellularLocation>
        <location evidence="1">Cytoplasm</location>
        <location evidence="1">Cytoskeleton</location>
    </subcellularLocation>
</comment>
<dbReference type="EMBL" id="CAJNOK010029410">
    <property type="protein sequence ID" value="CAF1447327.1"/>
    <property type="molecule type" value="Genomic_DNA"/>
</dbReference>
<dbReference type="GO" id="GO:0007017">
    <property type="term" value="P:microtubule-based process"/>
    <property type="evidence" value="ECO:0007669"/>
    <property type="project" value="InterPro"/>
</dbReference>
<organism evidence="4 6">
    <name type="scientific">Didymodactylos carnosus</name>
    <dbReference type="NCBI Taxonomy" id="1234261"/>
    <lineage>
        <taxon>Eukaryota</taxon>
        <taxon>Metazoa</taxon>
        <taxon>Spiralia</taxon>
        <taxon>Gnathifera</taxon>
        <taxon>Rotifera</taxon>
        <taxon>Eurotatoria</taxon>
        <taxon>Bdelloidea</taxon>
        <taxon>Philodinida</taxon>
        <taxon>Philodinidae</taxon>
        <taxon>Didymodactylos</taxon>
    </lineage>
</organism>
<proteinExistence type="inferred from homology"/>
<dbReference type="Proteomes" id="UP000677228">
    <property type="component" value="Unassembled WGS sequence"/>
</dbReference>
<dbReference type="Gene3D" id="3.30.740.10">
    <property type="entry name" value="Protein Inhibitor Of Neuronal Nitric Oxide Synthase"/>
    <property type="match status" value="1"/>
</dbReference>
<dbReference type="GO" id="GO:0005868">
    <property type="term" value="C:cytoplasmic dynein complex"/>
    <property type="evidence" value="ECO:0007669"/>
    <property type="project" value="TreeGrafter"/>
</dbReference>
<evidence type="ECO:0000313" key="6">
    <source>
        <dbReference type="Proteomes" id="UP000677228"/>
    </source>
</evidence>
<keyword evidence="1" id="KW-0963">Cytoplasm</keyword>
<dbReference type="PANTHER" id="PTHR11886:SF35">
    <property type="entry name" value="DYNEIN LIGHT CHAIN"/>
    <property type="match status" value="1"/>
</dbReference>
<name>A0A8S2FGG7_9BILA</name>
<accession>A0A8S2FGG7</accession>
<dbReference type="PANTHER" id="PTHR11886">
    <property type="entry name" value="DYNEIN LIGHT CHAIN"/>
    <property type="match status" value="1"/>
</dbReference>
<evidence type="ECO:0000313" key="4">
    <source>
        <dbReference type="EMBL" id="CAF1447327.1"/>
    </source>
</evidence>
<dbReference type="SMART" id="SM01375">
    <property type="entry name" value="Dynein_light"/>
    <property type="match status" value="1"/>
</dbReference>
<comment type="similarity">
    <text evidence="1">Belongs to the dynein light chain family.</text>
</comment>
<dbReference type="GO" id="GO:0005874">
    <property type="term" value="C:microtubule"/>
    <property type="evidence" value="ECO:0007669"/>
    <property type="project" value="UniProtKB-KW"/>
</dbReference>
<dbReference type="Pfam" id="PF01221">
    <property type="entry name" value="Dynein_light"/>
    <property type="match status" value="1"/>
</dbReference>
<gene>
    <name evidence="4" type="ORF">OVA965_LOCUS34683</name>
    <name evidence="5" type="ORF">TMI583_LOCUS35618</name>
</gene>
<feature type="signal peptide" evidence="3">
    <location>
        <begin position="1"/>
        <end position="19"/>
    </location>
</feature>
<feature type="region of interest" description="Disordered" evidence="2">
    <location>
        <begin position="29"/>
        <end position="49"/>
    </location>
</feature>
<feature type="chain" id="PRO_5035646838" description="Dynein light chain" evidence="3">
    <location>
        <begin position="20"/>
        <end position="147"/>
    </location>
</feature>
<keyword evidence="1" id="KW-0206">Cytoskeleton</keyword>
<keyword evidence="1" id="KW-0505">Motor protein</keyword>
<dbReference type="InterPro" id="IPR037177">
    <property type="entry name" value="DLC_sf"/>
</dbReference>
<dbReference type="EMBL" id="CAJOBA010051237">
    <property type="protein sequence ID" value="CAF4242618.1"/>
    <property type="molecule type" value="Genomic_DNA"/>
</dbReference>
<dbReference type="Proteomes" id="UP000682733">
    <property type="component" value="Unassembled WGS sequence"/>
</dbReference>